<reference evidence="1" key="1">
    <citation type="journal article" date="2014" name="Front. Microbiol.">
        <title>High frequency of phylogenetically diverse reductive dehalogenase-homologous genes in deep subseafloor sedimentary metagenomes.</title>
        <authorList>
            <person name="Kawai M."/>
            <person name="Futagami T."/>
            <person name="Toyoda A."/>
            <person name="Takaki Y."/>
            <person name="Nishi S."/>
            <person name="Hori S."/>
            <person name="Arai W."/>
            <person name="Tsubouchi T."/>
            <person name="Morono Y."/>
            <person name="Uchiyama I."/>
            <person name="Ito T."/>
            <person name="Fujiyama A."/>
            <person name="Inagaki F."/>
            <person name="Takami H."/>
        </authorList>
    </citation>
    <scope>NUCLEOTIDE SEQUENCE</scope>
    <source>
        <strain evidence="1">Expedition CK06-06</strain>
    </source>
</reference>
<proteinExistence type="predicted"/>
<accession>X1U098</accession>
<feature type="non-terminal residue" evidence="1">
    <location>
        <position position="135"/>
    </location>
</feature>
<evidence type="ECO:0000313" key="1">
    <source>
        <dbReference type="EMBL" id="GAI93280.1"/>
    </source>
</evidence>
<comment type="caution">
    <text evidence="1">The sequence shown here is derived from an EMBL/GenBank/DDBJ whole genome shotgun (WGS) entry which is preliminary data.</text>
</comment>
<organism evidence="1">
    <name type="scientific">marine sediment metagenome</name>
    <dbReference type="NCBI Taxonomy" id="412755"/>
    <lineage>
        <taxon>unclassified sequences</taxon>
        <taxon>metagenomes</taxon>
        <taxon>ecological metagenomes</taxon>
    </lineage>
</organism>
<sequence>MKKIVRIVEILYKKFAIYLYYTAKPHYVNPIHILRKFNEISAKKELQKNKELWNHLTVVINRSQSTGCEFSDYLMLYKTIIFLNPRHILELGSGVTTSVIAYAIKEQFERKGEKAIFISMEENPFYHNQIKDIFP</sequence>
<gene>
    <name evidence="1" type="ORF">S12H4_34743</name>
</gene>
<dbReference type="AlphaFoldDB" id="X1U098"/>
<dbReference type="EMBL" id="BARW01020579">
    <property type="protein sequence ID" value="GAI93280.1"/>
    <property type="molecule type" value="Genomic_DNA"/>
</dbReference>
<protein>
    <submittedName>
        <fullName evidence="1">Uncharacterized protein</fullName>
    </submittedName>
</protein>
<name>X1U098_9ZZZZ</name>